<feature type="signal peptide" evidence="1">
    <location>
        <begin position="1"/>
        <end position="25"/>
    </location>
</feature>
<protein>
    <submittedName>
        <fullName evidence="2">Alpha/beta hydrolase</fullName>
    </submittedName>
</protein>
<gene>
    <name evidence="2" type="ORF">ACFPUZ_02570</name>
</gene>
<keyword evidence="2" id="KW-0378">Hydrolase</keyword>
<dbReference type="SUPFAM" id="SSF53474">
    <property type="entry name" value="alpha/beta-Hydrolases"/>
    <property type="match status" value="1"/>
</dbReference>
<comment type="caution">
    <text evidence="2">The sequence shown here is derived from an EMBL/GenBank/DDBJ whole genome shotgun (WGS) entry which is preliminary data.</text>
</comment>
<dbReference type="InterPro" id="IPR029058">
    <property type="entry name" value="AB_hydrolase_fold"/>
</dbReference>
<dbReference type="EMBL" id="JBHSQE010000001">
    <property type="protein sequence ID" value="MFC6145696.1"/>
    <property type="molecule type" value="Genomic_DNA"/>
</dbReference>
<reference evidence="3" key="1">
    <citation type="journal article" date="2019" name="Int. J. Syst. Evol. Microbiol.">
        <title>The Global Catalogue of Microorganisms (GCM) 10K type strain sequencing project: providing services to taxonomists for standard genome sequencing and annotation.</title>
        <authorList>
            <consortium name="The Broad Institute Genomics Platform"/>
            <consortium name="The Broad Institute Genome Sequencing Center for Infectious Disease"/>
            <person name="Wu L."/>
            <person name="Ma J."/>
        </authorList>
    </citation>
    <scope>NUCLEOTIDE SEQUENCE [LARGE SCALE GENOMIC DNA]</scope>
    <source>
        <strain evidence="3">CCUG 51943</strain>
    </source>
</reference>
<accession>A0ABW1QAW4</accession>
<feature type="chain" id="PRO_5046557497" evidence="1">
    <location>
        <begin position="26"/>
        <end position="390"/>
    </location>
</feature>
<proteinExistence type="predicted"/>
<dbReference type="GO" id="GO:0016787">
    <property type="term" value="F:hydrolase activity"/>
    <property type="evidence" value="ECO:0007669"/>
    <property type="project" value="UniProtKB-KW"/>
</dbReference>
<keyword evidence="1" id="KW-0732">Signal</keyword>
<dbReference type="Proteomes" id="UP001596244">
    <property type="component" value="Unassembled WGS sequence"/>
</dbReference>
<evidence type="ECO:0000313" key="2">
    <source>
        <dbReference type="EMBL" id="MFC6145696.1"/>
    </source>
</evidence>
<evidence type="ECO:0000256" key="1">
    <source>
        <dbReference type="SAM" id="SignalP"/>
    </source>
</evidence>
<evidence type="ECO:0000313" key="3">
    <source>
        <dbReference type="Proteomes" id="UP001596244"/>
    </source>
</evidence>
<dbReference type="Pfam" id="PF00756">
    <property type="entry name" value="Esterase"/>
    <property type="match status" value="1"/>
</dbReference>
<name>A0ABW1QAW4_9CORY</name>
<dbReference type="PANTHER" id="PTHR48098">
    <property type="entry name" value="ENTEROCHELIN ESTERASE-RELATED"/>
    <property type="match status" value="1"/>
</dbReference>
<dbReference type="InterPro" id="IPR050583">
    <property type="entry name" value="Mycobacterial_A85_antigen"/>
</dbReference>
<dbReference type="Gene3D" id="3.40.50.1820">
    <property type="entry name" value="alpha/beta hydrolase"/>
    <property type="match status" value="1"/>
</dbReference>
<dbReference type="RefSeq" id="WP_376999573.1">
    <property type="nucleotide sequence ID" value="NZ_JBHSQE010000001.1"/>
</dbReference>
<sequence length="390" mass="42222">MNRRPLLALTTAAALTLPLAPAALAMDGMDGSAREAAFSSFEDPASSGSSLDAALSSLSLVGSSEWELPAVWRDVDSRYPLPTDDSITQVKLIDVAVESERRERWTVASPAMKRNVEVQIWRAADRSVPAPMLYMLDGIDAPLPSGWFAPGTVPAVFAEENVTLVMPTQAIASNYSDWVNEDPALGRHMWETFIAEELAPLLENPAHGLNFNGKRGIGGLSMGANGAVHLANARPDLFDGVFGISGCYSPMSRVGRQMASFVVTSRGGTLENMWGPYGSPEWRRHDTTLHPEGLRHQAVYLSTGNGNASPAERAFYADHDADTAAVGALLERGVLDCTRELDDSLTKAGINHHKVHYKNSGSHNWVQFNEELQPAWEHIRPALDVIPAAS</sequence>
<keyword evidence="3" id="KW-1185">Reference proteome</keyword>
<dbReference type="InterPro" id="IPR000801">
    <property type="entry name" value="Esterase-like"/>
</dbReference>
<organism evidence="2 3">
    <name type="scientific">Corynebacterium nasicanis</name>
    <dbReference type="NCBI Taxonomy" id="1448267"/>
    <lineage>
        <taxon>Bacteria</taxon>
        <taxon>Bacillati</taxon>
        <taxon>Actinomycetota</taxon>
        <taxon>Actinomycetes</taxon>
        <taxon>Mycobacteriales</taxon>
        <taxon>Corynebacteriaceae</taxon>
        <taxon>Corynebacterium</taxon>
    </lineage>
</organism>
<dbReference type="PANTHER" id="PTHR48098:SF1">
    <property type="entry name" value="DIACYLGLYCEROL ACYLTRANSFERASE_MYCOLYLTRANSFERASE AG85A"/>
    <property type="match status" value="1"/>
</dbReference>